<reference evidence="2 3" key="1">
    <citation type="journal article" date="2013" name="BMC Genomics">
        <title>Comparison of the complete genome sequence of two closely related isolates of 'Candidatus Phytoplasma australiense' reveals genome plasticity.</title>
        <authorList>
            <person name="Andersen M.T."/>
            <person name="Liefting L.W."/>
            <person name="Havukkala I."/>
            <person name="Beever R.E."/>
        </authorList>
    </citation>
    <scope>NUCLEOTIDE SEQUENCE [LARGE SCALE GENOMIC DNA]</scope>
    <source>
        <strain evidence="2 3">NZSb11</strain>
    </source>
</reference>
<keyword evidence="1" id="KW-0472">Membrane</keyword>
<evidence type="ECO:0000256" key="1">
    <source>
        <dbReference type="SAM" id="Phobius"/>
    </source>
</evidence>
<evidence type="ECO:0000313" key="3">
    <source>
        <dbReference type="Proteomes" id="UP000013941"/>
    </source>
</evidence>
<dbReference type="PATRIC" id="fig|980422.3.peg.466"/>
<feature type="transmembrane region" description="Helical" evidence="1">
    <location>
        <begin position="20"/>
        <end position="37"/>
    </location>
</feature>
<proteinExistence type="predicted"/>
<dbReference type="AlphaFoldDB" id="R4RX41"/>
<dbReference type="EMBL" id="CP002548">
    <property type="protein sequence ID" value="AGL90427.1"/>
    <property type="molecule type" value="Genomic_DNA"/>
</dbReference>
<evidence type="ECO:0000313" key="2">
    <source>
        <dbReference type="EMBL" id="AGL90427.1"/>
    </source>
</evidence>
<organism evidence="2 3">
    <name type="scientific">Strawberry lethal yellows phytoplasma (CPA) str. NZSb11</name>
    <dbReference type="NCBI Taxonomy" id="980422"/>
    <lineage>
        <taxon>Bacteria</taxon>
        <taxon>Bacillati</taxon>
        <taxon>Mycoplasmatota</taxon>
        <taxon>Mollicutes</taxon>
        <taxon>Acholeplasmatales</taxon>
        <taxon>Acholeplasmataceae</taxon>
        <taxon>Candidatus Phytoplasma</taxon>
        <taxon>16SrXII (Stolbur group)</taxon>
    </lineage>
</organism>
<keyword evidence="1" id="KW-0812">Transmembrane</keyword>
<dbReference type="Proteomes" id="UP000013941">
    <property type="component" value="Chromosome"/>
</dbReference>
<name>R4RX41_PHYAS</name>
<keyword evidence="3" id="KW-1185">Reference proteome</keyword>
<sequence>MKNNKKNYFLLYFIILLKKMYSKITSLFLGLIFGLLLREKNKKRLKRVNFFLNL</sequence>
<keyword evidence="1" id="KW-1133">Transmembrane helix</keyword>
<protein>
    <submittedName>
        <fullName evidence="2">Uncharacterized protein</fullName>
    </submittedName>
</protein>
<dbReference type="HOGENOM" id="CLU_3048483_0_0_14"/>
<dbReference type="KEGG" id="nzs:SLY_0508"/>
<accession>R4RX41</accession>
<gene>
    <name evidence="2" type="ORF">SLY_0508</name>
</gene>